<organism evidence="1 2">
    <name type="scientific">Mucilaginibacter gossypiicola</name>
    <dbReference type="NCBI Taxonomy" id="551995"/>
    <lineage>
        <taxon>Bacteria</taxon>
        <taxon>Pseudomonadati</taxon>
        <taxon>Bacteroidota</taxon>
        <taxon>Sphingobacteriia</taxon>
        <taxon>Sphingobacteriales</taxon>
        <taxon>Sphingobacteriaceae</taxon>
        <taxon>Mucilaginibacter</taxon>
    </lineage>
</organism>
<dbReference type="EMBL" id="FOCL01000001">
    <property type="protein sequence ID" value="SEM75881.1"/>
    <property type="molecule type" value="Genomic_DNA"/>
</dbReference>
<dbReference type="AlphaFoldDB" id="A0A1H8AYN1"/>
<evidence type="ECO:0000313" key="2">
    <source>
        <dbReference type="Proteomes" id="UP000198942"/>
    </source>
</evidence>
<dbReference type="RefSeq" id="WP_091207706.1">
    <property type="nucleotide sequence ID" value="NZ_FOCL01000001.1"/>
</dbReference>
<proteinExistence type="predicted"/>
<dbReference type="Proteomes" id="UP000198942">
    <property type="component" value="Unassembled WGS sequence"/>
</dbReference>
<sequence length="274" mass="31149">MNELHELSSAGPGISISQILKYAGFRQVETCGRIVIYENWSPLAGASIKIACDDQLEVWYDQHYKKGGTLVDLVKHWWHVDEQAANHKIALLQQDATKVKRPRIQVPVKIPNYVIEDVKDLGTNDLITNFLNQNGLFDTARQYFKELYYYTVDFYGNKKDFCAAACQNSKYGWQVISKHFNGCIGKVGITILKNDLRRLVVFENQFRYLIWKKENSSVNHSAVILNTNEGLNEAIRMAASFPEIGLYFSTTAAGVEAANNFARALPYANNHLVY</sequence>
<accession>A0A1H8AYN1</accession>
<name>A0A1H8AYN1_9SPHI</name>
<dbReference type="STRING" id="551995.SAMN05192574_101720"/>
<reference evidence="2" key="1">
    <citation type="submission" date="2016-10" db="EMBL/GenBank/DDBJ databases">
        <authorList>
            <person name="Varghese N."/>
            <person name="Submissions S."/>
        </authorList>
    </citation>
    <scope>NUCLEOTIDE SEQUENCE [LARGE SCALE GENOMIC DNA]</scope>
    <source>
        <strain evidence="2">Gh-48</strain>
    </source>
</reference>
<dbReference type="OrthoDB" id="8536512at2"/>
<protein>
    <recommendedName>
        <fullName evidence="3">Toprim-like</fullName>
    </recommendedName>
</protein>
<gene>
    <name evidence="1" type="ORF">SAMN05192574_101720</name>
</gene>
<evidence type="ECO:0008006" key="3">
    <source>
        <dbReference type="Google" id="ProtNLM"/>
    </source>
</evidence>
<evidence type="ECO:0000313" key="1">
    <source>
        <dbReference type="EMBL" id="SEM75881.1"/>
    </source>
</evidence>
<keyword evidence="2" id="KW-1185">Reference proteome</keyword>